<dbReference type="InterPro" id="IPR002052">
    <property type="entry name" value="DNA_methylase_N6_adenine_CS"/>
</dbReference>
<evidence type="ECO:0000313" key="2">
    <source>
        <dbReference type="EMBL" id="XCH46818.1"/>
    </source>
</evidence>
<accession>A0AAU8GXM8</accession>
<dbReference type="GO" id="GO:0032259">
    <property type="term" value="P:methylation"/>
    <property type="evidence" value="ECO:0007669"/>
    <property type="project" value="InterPro"/>
</dbReference>
<dbReference type="PRINTS" id="PR00507">
    <property type="entry name" value="N12N6MTFRASE"/>
</dbReference>
<protein>
    <submittedName>
        <fullName evidence="2">DUF6094 domain-containing protein</fullName>
    </submittedName>
</protein>
<evidence type="ECO:0000259" key="1">
    <source>
        <dbReference type="Pfam" id="PF19587"/>
    </source>
</evidence>
<feature type="domain" description="DUF6094" evidence="1">
    <location>
        <begin position="2"/>
        <end position="186"/>
    </location>
</feature>
<dbReference type="InterPro" id="IPR029063">
    <property type="entry name" value="SAM-dependent_MTases_sf"/>
</dbReference>
<gene>
    <name evidence="2" type="ORF">V4D30_00735</name>
</gene>
<reference evidence="2" key="1">
    <citation type="submission" date="2024-01" db="EMBL/GenBank/DDBJ databases">
        <title>The first autotrophic representatives of the genus Thermodesulfovibrio.</title>
        <authorList>
            <person name="Maltseva A.I."/>
            <person name="Elcheninov A.G."/>
            <person name="Kublanov I.V."/>
            <person name="Lebedinsky A.V."/>
            <person name="Frolov E.N."/>
        </authorList>
    </citation>
    <scope>NUCLEOTIDE SEQUENCE</scope>
    <source>
        <strain evidence="2">3907-1M</strain>
    </source>
</reference>
<dbReference type="AlphaFoldDB" id="A0AAU8GXM8"/>
<dbReference type="CDD" id="cd02440">
    <property type="entry name" value="AdoMet_MTases"/>
    <property type="match status" value="1"/>
</dbReference>
<sequence>MRLAGQAKCGYYPTPWEVFKYFEKLMDWDLGRKKQIYLLDPCCGDGRILEFFKTNGFVTKSYGIELDTNRARQAGYCGKVINCDIFDAIIRPLEAFSILYLNPPYDNDKEGKRMEITFFKHAHKWLKVGGLLIYIVPEHIMQRKDLRTWLSFHYKDIQCYRFPEGELYNQFKQVILFGIKKDKNDLKSSEIPENFEYIDKVKEFPFRYNNLPESDKIVVFEAQGLSDEEISKYFPTAIQNIKKFTGLEVPDVQKHFSPIFPLRKGHLLAYITSGALNGVLVGDKVLKAFTVRNRIQIETDEEIIEKDIYQTVLRVLDITKEEWYDVK</sequence>
<dbReference type="KEGG" id="taut:V4D30_00735"/>
<dbReference type="GO" id="GO:0003676">
    <property type="term" value="F:nucleic acid binding"/>
    <property type="evidence" value="ECO:0007669"/>
    <property type="project" value="InterPro"/>
</dbReference>
<dbReference type="InterPro" id="IPR046076">
    <property type="entry name" value="DUF6094"/>
</dbReference>
<proteinExistence type="predicted"/>
<organism evidence="2">
    <name type="scientific">Thermodesulfovibrio autotrophicus</name>
    <dbReference type="NCBI Taxonomy" id="3118333"/>
    <lineage>
        <taxon>Bacteria</taxon>
        <taxon>Pseudomonadati</taxon>
        <taxon>Nitrospirota</taxon>
        <taxon>Thermodesulfovibrionia</taxon>
        <taxon>Thermodesulfovibrionales</taxon>
        <taxon>Thermodesulfovibrionaceae</taxon>
        <taxon>Thermodesulfovibrio</taxon>
    </lineage>
</organism>
<dbReference type="Gene3D" id="3.40.50.150">
    <property type="entry name" value="Vaccinia Virus protein VP39"/>
    <property type="match status" value="1"/>
</dbReference>
<dbReference type="EMBL" id="CP144373">
    <property type="protein sequence ID" value="XCH46818.1"/>
    <property type="molecule type" value="Genomic_DNA"/>
</dbReference>
<dbReference type="PROSITE" id="PS00092">
    <property type="entry name" value="N6_MTASE"/>
    <property type="match status" value="1"/>
</dbReference>
<name>A0AAU8GXM8_9BACT</name>
<dbReference type="Pfam" id="PF19587">
    <property type="entry name" value="DUF6094"/>
    <property type="match status" value="1"/>
</dbReference>
<dbReference type="GO" id="GO:0008168">
    <property type="term" value="F:methyltransferase activity"/>
    <property type="evidence" value="ECO:0007669"/>
    <property type="project" value="InterPro"/>
</dbReference>
<dbReference type="SUPFAM" id="SSF53335">
    <property type="entry name" value="S-adenosyl-L-methionine-dependent methyltransferases"/>
    <property type="match status" value="1"/>
</dbReference>
<dbReference type="RefSeq" id="WP_353684341.1">
    <property type="nucleotide sequence ID" value="NZ_CP144373.1"/>
</dbReference>